<reference evidence="1" key="1">
    <citation type="submission" date="2020-05" db="EMBL/GenBank/DDBJ databases">
        <authorList>
            <person name="Chiriac C."/>
            <person name="Salcher M."/>
            <person name="Ghai R."/>
            <person name="Kavagutti S V."/>
        </authorList>
    </citation>
    <scope>NUCLEOTIDE SEQUENCE</scope>
</reference>
<accession>A0A6J6FHY6</accession>
<protein>
    <submittedName>
        <fullName evidence="1">Unannotated protein</fullName>
    </submittedName>
</protein>
<name>A0A6J6FHY6_9ZZZZ</name>
<evidence type="ECO:0000313" key="1">
    <source>
        <dbReference type="EMBL" id="CAB4588511.1"/>
    </source>
</evidence>
<gene>
    <name evidence="1" type="ORF">UFOPK1788_00389</name>
</gene>
<dbReference type="AlphaFoldDB" id="A0A6J6FHY6"/>
<dbReference type="EMBL" id="CAEZUE010000034">
    <property type="protein sequence ID" value="CAB4588511.1"/>
    <property type="molecule type" value="Genomic_DNA"/>
</dbReference>
<proteinExistence type="predicted"/>
<organism evidence="1">
    <name type="scientific">freshwater metagenome</name>
    <dbReference type="NCBI Taxonomy" id="449393"/>
    <lineage>
        <taxon>unclassified sequences</taxon>
        <taxon>metagenomes</taxon>
        <taxon>ecological metagenomes</taxon>
    </lineage>
</organism>
<sequence length="42" mass="4964">MSMESEREAMTVEQINELPLEQRAAAFAVLERELREKLDDQR</sequence>